<keyword evidence="10" id="KW-1185">Reference proteome</keyword>
<keyword evidence="2" id="KW-0813">Transport</keyword>
<dbReference type="Proteomes" id="UP000076079">
    <property type="component" value="Chromosome"/>
</dbReference>
<keyword evidence="5" id="KW-0472">Membrane</keyword>
<dbReference type="SUPFAM" id="SSF49452">
    <property type="entry name" value="Starch-binding domain-like"/>
    <property type="match status" value="1"/>
</dbReference>
<dbReference type="GO" id="GO:0030246">
    <property type="term" value="F:carbohydrate binding"/>
    <property type="evidence" value="ECO:0007669"/>
    <property type="project" value="InterPro"/>
</dbReference>
<dbReference type="KEGG" id="abac:LuPra_01702"/>
<evidence type="ECO:0000313" key="10">
    <source>
        <dbReference type="Proteomes" id="UP000076079"/>
    </source>
</evidence>
<keyword evidence="4" id="KW-0812">Transmembrane</keyword>
<dbReference type="Pfam" id="PF25183">
    <property type="entry name" value="OMP_b-brl_4"/>
    <property type="match status" value="1"/>
</dbReference>
<sequence length="1136" mass="124422" precursor="true">MRFTRIVAAAALVLAPSVTLAQSFTGTIVGTIKDSSGAAIPHATVSTTSQQTGRQDSVTADIEGRYTSLPLPPGEYRVEATLQGFKSAVRSNVVVTIASTVVVDFALEVGELTEAVEVSASTLSLETTSSTVGKLVDNRRILELPLNTRNVYSLIFLTPGVAGTIGNNYNSMSYSVNGARPTMMDTVIDGVTASFPTVNGFTGISVFPSVDAIQEFKVMGANYPAEYGRSLGSILNVVYKSGSNDFHGSAYEFFRDSAFDENNYFSEKAGTPLGDFQRSQFGGVAGGPIRRGKTFFMTSYEGLRQDSASETTTTVPTLAQRNGDFSQTFAQNGQLIRIFDPFTTRPNPSGSGFIRDPFQNNVIPADRMDPVARQVLNYYPLPNQPGNSVTGAQNYFATGTAKLNVDNIDARIDHNFSEKARSFFRYSYRKTFSSPAEFFPEDLTIAEGRVNEQNLAHNAVIDYSRTLSNTTQMNARLGFARTLFLFDNQGLGFKPSSLGLPVSIDQNVDREMFPRFGVSGMVSLGGNDHRYNAFMSYTAAASLTKSRGPHTLKGGFEGRMLRVNVWEARSAGTFNFRANETQGPNPNTASSTAGYGFASLLLGFGQPNDVLIQNWKNVASNSFYWAFYAQDDWRVNSRLTLNLGVRYDIDVPRTERYDRMNYFDPDAPSPLAQQVPGFPNLQGGVVFVGVDGNSRYQYNWDTNNIAPRLGASYQLNDKTVVRAGYSHMFGPSNQGAQGTVGPFGFRTENLWVTSIDGITPYNLLHDPYPNGFVPSPGSSQGLLTQAGANLQAPLQDTPSPWTIQYNINVQRELPWGLFVEAAYVGTRGYDLSIAGEGGLSLNQLDPQYMALGSQLNQQVPNPFYGIVNNGVLTSSTVSRGQLLRPYPQFTDIVPLYAAGAKSRYNALQLTGRKRLSRGFMFEGSYTFAKAEEMGMNHQNSYDIDASMALASYDINHRFVLSYLYEIPVGRERRFFANAPTVVNAIIGDWQFNGITTFQTGTPLSITANNTAGLFGARTQPNTTGADPRLDGPVEDRLNRYFDTSVYSQPAAFSFGNEPIFSPILRAHGVRNVDLSLFKTFDITARLRAQFRVEALNAFNRVQFSAPNTSVTSSSFGVITGQANAPRQLQFGVKMLW</sequence>
<dbReference type="InterPro" id="IPR057601">
    <property type="entry name" value="Oar-like_b-barrel"/>
</dbReference>
<proteinExistence type="predicted"/>
<evidence type="ECO:0000256" key="5">
    <source>
        <dbReference type="ARBA" id="ARBA00023136"/>
    </source>
</evidence>
<protein>
    <submittedName>
        <fullName evidence="9">Outer membrane receptor for ferrienterochelin and colicins</fullName>
    </submittedName>
</protein>
<dbReference type="Gene3D" id="2.40.170.20">
    <property type="entry name" value="TonB-dependent receptor, beta-barrel domain"/>
    <property type="match status" value="1"/>
</dbReference>
<gene>
    <name evidence="9" type="ORF">LuPra_01702</name>
</gene>
<dbReference type="SUPFAM" id="SSF56935">
    <property type="entry name" value="Porins"/>
    <property type="match status" value="1"/>
</dbReference>
<dbReference type="Gene3D" id="2.60.40.1120">
    <property type="entry name" value="Carboxypeptidase-like, regulatory domain"/>
    <property type="match status" value="1"/>
</dbReference>
<evidence type="ECO:0000256" key="6">
    <source>
        <dbReference type="ARBA" id="ARBA00023237"/>
    </source>
</evidence>
<evidence type="ECO:0000256" key="1">
    <source>
        <dbReference type="ARBA" id="ARBA00004571"/>
    </source>
</evidence>
<evidence type="ECO:0000256" key="4">
    <source>
        <dbReference type="ARBA" id="ARBA00022692"/>
    </source>
</evidence>
<keyword evidence="6" id="KW-0998">Cell outer membrane</keyword>
<dbReference type="GO" id="GO:0044718">
    <property type="term" value="P:siderophore transmembrane transport"/>
    <property type="evidence" value="ECO:0007669"/>
    <property type="project" value="TreeGrafter"/>
</dbReference>
<dbReference type="AlphaFoldDB" id="A0A143PJ14"/>
<dbReference type="Pfam" id="PF13620">
    <property type="entry name" value="CarboxypepD_reg"/>
    <property type="match status" value="1"/>
</dbReference>
<name>A0A143PJ14_LUTPR</name>
<organism evidence="9 10">
    <name type="scientific">Luteitalea pratensis</name>
    <dbReference type="NCBI Taxonomy" id="1855912"/>
    <lineage>
        <taxon>Bacteria</taxon>
        <taxon>Pseudomonadati</taxon>
        <taxon>Acidobacteriota</taxon>
        <taxon>Vicinamibacteria</taxon>
        <taxon>Vicinamibacterales</taxon>
        <taxon>Vicinamibacteraceae</taxon>
        <taxon>Luteitalea</taxon>
    </lineage>
</organism>
<evidence type="ECO:0000259" key="8">
    <source>
        <dbReference type="Pfam" id="PF25183"/>
    </source>
</evidence>
<accession>A0A143PJ14</accession>
<dbReference type="GO" id="GO:0009279">
    <property type="term" value="C:cell outer membrane"/>
    <property type="evidence" value="ECO:0007669"/>
    <property type="project" value="UniProtKB-SubCell"/>
</dbReference>
<evidence type="ECO:0000256" key="3">
    <source>
        <dbReference type="ARBA" id="ARBA00022452"/>
    </source>
</evidence>
<dbReference type="EMBL" id="CP015136">
    <property type="protein sequence ID" value="AMY08501.1"/>
    <property type="molecule type" value="Genomic_DNA"/>
</dbReference>
<dbReference type="STRING" id="1855912.LuPra_01702"/>
<keyword evidence="9" id="KW-0675">Receptor</keyword>
<dbReference type="InterPro" id="IPR036942">
    <property type="entry name" value="Beta-barrel_TonB_sf"/>
</dbReference>
<evidence type="ECO:0000256" key="7">
    <source>
        <dbReference type="SAM" id="SignalP"/>
    </source>
</evidence>
<dbReference type="InterPro" id="IPR013784">
    <property type="entry name" value="Carb-bd-like_fold"/>
</dbReference>
<dbReference type="OrthoDB" id="97893at2"/>
<feature type="chain" id="PRO_5007511427" evidence="7">
    <location>
        <begin position="22"/>
        <end position="1136"/>
    </location>
</feature>
<dbReference type="PANTHER" id="PTHR30069">
    <property type="entry name" value="TONB-DEPENDENT OUTER MEMBRANE RECEPTOR"/>
    <property type="match status" value="1"/>
</dbReference>
<dbReference type="InterPro" id="IPR039426">
    <property type="entry name" value="TonB-dep_rcpt-like"/>
</dbReference>
<feature type="signal peptide" evidence="7">
    <location>
        <begin position="1"/>
        <end position="21"/>
    </location>
</feature>
<evidence type="ECO:0000313" key="9">
    <source>
        <dbReference type="EMBL" id="AMY08501.1"/>
    </source>
</evidence>
<dbReference type="PANTHER" id="PTHR30069:SF46">
    <property type="entry name" value="OAR PROTEIN"/>
    <property type="match status" value="1"/>
</dbReference>
<reference evidence="9 10" key="1">
    <citation type="journal article" date="2016" name="Genome Announc.">
        <title>First Complete Genome Sequence of a Subdivision 6 Acidobacterium Strain.</title>
        <authorList>
            <person name="Huang S."/>
            <person name="Vieira S."/>
            <person name="Bunk B."/>
            <person name="Riedel T."/>
            <person name="Sproer C."/>
            <person name="Overmann J."/>
        </authorList>
    </citation>
    <scope>NUCLEOTIDE SEQUENCE [LARGE SCALE GENOMIC DNA]</scope>
    <source>
        <strain evidence="10">DSM 100886 HEG_-6_39</strain>
    </source>
</reference>
<comment type="subcellular location">
    <subcellularLocation>
        <location evidence="1">Cell outer membrane</location>
        <topology evidence="1">Multi-pass membrane protein</topology>
    </subcellularLocation>
</comment>
<dbReference type="RefSeq" id="WP_110170339.1">
    <property type="nucleotide sequence ID" value="NZ_CP015136.1"/>
</dbReference>
<dbReference type="GO" id="GO:0015344">
    <property type="term" value="F:siderophore uptake transmembrane transporter activity"/>
    <property type="evidence" value="ECO:0007669"/>
    <property type="project" value="TreeGrafter"/>
</dbReference>
<keyword evidence="3" id="KW-1134">Transmembrane beta strand</keyword>
<keyword evidence="7" id="KW-0732">Signal</keyword>
<feature type="domain" description="TonB-dependent transporter Oar-like beta-barrel" evidence="8">
    <location>
        <begin position="238"/>
        <end position="1129"/>
    </location>
</feature>
<reference evidence="10" key="2">
    <citation type="submission" date="2016-04" db="EMBL/GenBank/DDBJ databases">
        <title>First Complete Genome Sequence of a Subdivision 6 Acidobacterium.</title>
        <authorList>
            <person name="Huang S."/>
            <person name="Vieira S."/>
            <person name="Bunk B."/>
            <person name="Riedel T."/>
            <person name="Sproeer C."/>
            <person name="Overmann J."/>
        </authorList>
    </citation>
    <scope>NUCLEOTIDE SEQUENCE [LARGE SCALE GENOMIC DNA]</scope>
    <source>
        <strain evidence="10">DSM 100886 HEG_-6_39</strain>
    </source>
</reference>
<evidence type="ECO:0000256" key="2">
    <source>
        <dbReference type="ARBA" id="ARBA00022448"/>
    </source>
</evidence>